<gene>
    <name evidence="10" type="ORF">BJ970_005236</name>
</gene>
<dbReference type="AlphaFoldDB" id="A0A840Q5C1"/>
<dbReference type="PROSITE" id="PS50893">
    <property type="entry name" value="ABC_TRANSPORTER_2"/>
    <property type="match status" value="1"/>
</dbReference>
<dbReference type="InterPro" id="IPR036640">
    <property type="entry name" value="ABC1_TM_sf"/>
</dbReference>
<evidence type="ECO:0000259" key="8">
    <source>
        <dbReference type="PROSITE" id="PS50893"/>
    </source>
</evidence>
<feature type="transmembrane region" description="Helical" evidence="7">
    <location>
        <begin position="20"/>
        <end position="40"/>
    </location>
</feature>
<evidence type="ECO:0000313" key="10">
    <source>
        <dbReference type="EMBL" id="MBB5157702.1"/>
    </source>
</evidence>
<dbReference type="GO" id="GO:0140359">
    <property type="term" value="F:ABC-type transporter activity"/>
    <property type="evidence" value="ECO:0007669"/>
    <property type="project" value="InterPro"/>
</dbReference>
<dbReference type="GO" id="GO:0034040">
    <property type="term" value="F:ATPase-coupled lipid transmembrane transporter activity"/>
    <property type="evidence" value="ECO:0007669"/>
    <property type="project" value="TreeGrafter"/>
</dbReference>
<keyword evidence="4 10" id="KW-0067">ATP-binding</keyword>
<evidence type="ECO:0000256" key="3">
    <source>
        <dbReference type="ARBA" id="ARBA00022741"/>
    </source>
</evidence>
<evidence type="ECO:0000256" key="1">
    <source>
        <dbReference type="ARBA" id="ARBA00004651"/>
    </source>
</evidence>
<keyword evidence="2 7" id="KW-0812">Transmembrane</keyword>
<feature type="transmembrane region" description="Helical" evidence="7">
    <location>
        <begin position="157"/>
        <end position="179"/>
    </location>
</feature>
<dbReference type="Gene3D" id="3.40.50.300">
    <property type="entry name" value="P-loop containing nucleotide triphosphate hydrolases"/>
    <property type="match status" value="1"/>
</dbReference>
<keyword evidence="6 7" id="KW-0472">Membrane</keyword>
<feature type="transmembrane region" description="Helical" evidence="7">
    <location>
        <begin position="130"/>
        <end position="151"/>
    </location>
</feature>
<dbReference type="InterPro" id="IPR027417">
    <property type="entry name" value="P-loop_NTPase"/>
</dbReference>
<keyword evidence="3" id="KW-0547">Nucleotide-binding</keyword>
<dbReference type="GO" id="GO:0005524">
    <property type="term" value="F:ATP binding"/>
    <property type="evidence" value="ECO:0007669"/>
    <property type="project" value="UniProtKB-KW"/>
</dbReference>
<dbReference type="SUPFAM" id="SSF90123">
    <property type="entry name" value="ABC transporter transmembrane region"/>
    <property type="match status" value="1"/>
</dbReference>
<sequence>MTGGTGYWRALAGHWRDWSVLLACSVLEALPAFLSGGLVQRAVDDGFAAGRLAVGLAWLAAFAAAAVAGAVGVRLVWQRLGTIVEPLRDSLVRAVVRGVLHETAPPRGGPDAAGVARITQHVEIIRDATAGLLVQARGLVVTVVAALAGVAAMSGSLIWLIGPPVVVALVAFLCLLPALARRQRGLALADEHTAATAGAVLAGARDVVACGAQDIAEAEVRAAITAQAGATVRMSNAAALRTGVVAVGGFLPVALVLAAVPGMNADGRLSAGAVVGALVYLTTTLQPALHGFATTTSTVVLRLLVTLNRLGEVQPPVRQSGGATPRDSTVTVRGLTHRWGDHAEPVLRDFELQLRAGDHLAVVGPSGIGKSTLAGLLTGTVTPCRGEVLLGGVPIHAVDPAHRARMVAFTPQETYVFTGSVRENLALLTPDADDAHLLAAADAVGAAGLVDKLGGLSGVLSHAGAGLSSGERQLLALARVYASPARIVVLDEATTHLDGAAEARAERAFADRGGALVIIAHRLASARRAGRVLVMDGKRTLLGDHEDLLVRSSHYGELMRAWTGVPTKTLVAENLSARSNLG</sequence>
<dbReference type="InterPro" id="IPR017871">
    <property type="entry name" value="ABC_transporter-like_CS"/>
</dbReference>
<reference evidence="10 11" key="1">
    <citation type="submission" date="2020-08" db="EMBL/GenBank/DDBJ databases">
        <title>Sequencing the genomes of 1000 actinobacteria strains.</title>
        <authorList>
            <person name="Klenk H.-P."/>
        </authorList>
    </citation>
    <scope>NUCLEOTIDE SEQUENCE [LARGE SCALE GENOMIC DNA]</scope>
    <source>
        <strain evidence="10 11">DSM 45584</strain>
    </source>
</reference>
<evidence type="ECO:0000256" key="6">
    <source>
        <dbReference type="ARBA" id="ARBA00023136"/>
    </source>
</evidence>
<protein>
    <submittedName>
        <fullName evidence="10">ATP-binding cassette subfamily C protein</fullName>
    </submittedName>
</protein>
<dbReference type="GO" id="GO:0005886">
    <property type="term" value="C:plasma membrane"/>
    <property type="evidence" value="ECO:0007669"/>
    <property type="project" value="UniProtKB-SubCell"/>
</dbReference>
<comment type="caution">
    <text evidence="10">The sequence shown here is derived from an EMBL/GenBank/DDBJ whole genome shotgun (WGS) entry which is preliminary data.</text>
</comment>
<dbReference type="InterPro" id="IPR011527">
    <property type="entry name" value="ABC1_TM_dom"/>
</dbReference>
<dbReference type="InterPro" id="IPR039421">
    <property type="entry name" value="Type_1_exporter"/>
</dbReference>
<dbReference type="RefSeq" id="WP_184728574.1">
    <property type="nucleotide sequence ID" value="NZ_JACHIW010000001.1"/>
</dbReference>
<dbReference type="InterPro" id="IPR003593">
    <property type="entry name" value="AAA+_ATPase"/>
</dbReference>
<dbReference type="SMART" id="SM00382">
    <property type="entry name" value="AAA"/>
    <property type="match status" value="1"/>
</dbReference>
<evidence type="ECO:0000256" key="7">
    <source>
        <dbReference type="SAM" id="Phobius"/>
    </source>
</evidence>
<dbReference type="EMBL" id="JACHIW010000001">
    <property type="protein sequence ID" value="MBB5157702.1"/>
    <property type="molecule type" value="Genomic_DNA"/>
</dbReference>
<evidence type="ECO:0000313" key="11">
    <source>
        <dbReference type="Proteomes" id="UP000584374"/>
    </source>
</evidence>
<evidence type="ECO:0000256" key="2">
    <source>
        <dbReference type="ARBA" id="ARBA00022692"/>
    </source>
</evidence>
<evidence type="ECO:0000256" key="5">
    <source>
        <dbReference type="ARBA" id="ARBA00022989"/>
    </source>
</evidence>
<dbReference type="Proteomes" id="UP000584374">
    <property type="component" value="Unassembled WGS sequence"/>
</dbReference>
<dbReference type="SUPFAM" id="SSF52540">
    <property type="entry name" value="P-loop containing nucleoside triphosphate hydrolases"/>
    <property type="match status" value="1"/>
</dbReference>
<organism evidence="10 11">
    <name type="scientific">Saccharopolyspora phatthalungensis</name>
    <dbReference type="NCBI Taxonomy" id="664693"/>
    <lineage>
        <taxon>Bacteria</taxon>
        <taxon>Bacillati</taxon>
        <taxon>Actinomycetota</taxon>
        <taxon>Actinomycetes</taxon>
        <taxon>Pseudonocardiales</taxon>
        <taxon>Pseudonocardiaceae</taxon>
        <taxon>Saccharopolyspora</taxon>
    </lineage>
</organism>
<comment type="subcellular location">
    <subcellularLocation>
        <location evidence="1">Cell membrane</location>
        <topology evidence="1">Multi-pass membrane protein</topology>
    </subcellularLocation>
</comment>
<feature type="domain" description="ABC transporter" evidence="8">
    <location>
        <begin position="330"/>
        <end position="561"/>
    </location>
</feature>
<accession>A0A840Q5C1</accession>
<dbReference type="GO" id="GO:0016887">
    <property type="term" value="F:ATP hydrolysis activity"/>
    <property type="evidence" value="ECO:0007669"/>
    <property type="project" value="InterPro"/>
</dbReference>
<dbReference type="Gene3D" id="1.20.1560.10">
    <property type="entry name" value="ABC transporter type 1, transmembrane domain"/>
    <property type="match status" value="1"/>
</dbReference>
<dbReference type="PANTHER" id="PTHR24221">
    <property type="entry name" value="ATP-BINDING CASSETTE SUB-FAMILY B"/>
    <property type="match status" value="1"/>
</dbReference>
<dbReference type="PROSITE" id="PS00211">
    <property type="entry name" value="ABC_TRANSPORTER_1"/>
    <property type="match status" value="1"/>
</dbReference>
<keyword evidence="5 7" id="KW-1133">Transmembrane helix</keyword>
<feature type="transmembrane region" description="Helical" evidence="7">
    <location>
        <begin position="52"/>
        <end position="77"/>
    </location>
</feature>
<dbReference type="PROSITE" id="PS50929">
    <property type="entry name" value="ABC_TM1F"/>
    <property type="match status" value="1"/>
</dbReference>
<dbReference type="InterPro" id="IPR003439">
    <property type="entry name" value="ABC_transporter-like_ATP-bd"/>
</dbReference>
<feature type="domain" description="ABC transmembrane type-1" evidence="9">
    <location>
        <begin position="20"/>
        <end position="287"/>
    </location>
</feature>
<dbReference type="Pfam" id="PF00005">
    <property type="entry name" value="ABC_tran"/>
    <property type="match status" value="1"/>
</dbReference>
<dbReference type="PANTHER" id="PTHR24221:SF654">
    <property type="entry name" value="ATP-BINDING CASSETTE SUB-FAMILY B MEMBER 6"/>
    <property type="match status" value="1"/>
</dbReference>
<evidence type="ECO:0000259" key="9">
    <source>
        <dbReference type="PROSITE" id="PS50929"/>
    </source>
</evidence>
<keyword evidence="11" id="KW-1185">Reference proteome</keyword>
<proteinExistence type="predicted"/>
<evidence type="ECO:0000256" key="4">
    <source>
        <dbReference type="ARBA" id="ARBA00022840"/>
    </source>
</evidence>
<name>A0A840Q5C1_9PSEU</name>
<feature type="transmembrane region" description="Helical" evidence="7">
    <location>
        <begin position="238"/>
        <end position="260"/>
    </location>
</feature>